<sequence length="513" mass="55437">MDPRINSPVIEKTVIGGSIEIPRMINGLWQLAGGHDKDIQFEIASNAMDELISAGLDCFDMADHYGDSELIIGHHQTHSKKKAITFTKWCPSSRSDNLFQQTEEAVELALERMKQSTITLLQYHSWSYSSGALIPHIQHLHTLQASGKITLIGLTNVDTAHLELLLNTGFKIATNQVSVSVLDRRVTRGKMSEVCLKHGVGILAYGTLLGGFLSEKWLGAPEPSNPEDLNWSLRKYLRFIKAAGGWAAFQGVLRALSVVAVRHGVKIPAVAMRYVLDIPAVSAVIIGSRLSPGSASYINSNLAAFSFQLDAEDRELIEEAQGQLKDIPGDCGDEYRRPPFLTAKGDLSGHLQETDQETALSKALAEGKRIEYSSGSQWEPIAGYSRAVRVKDAIHVSGTTANAPPSLLPSISVIGGSSPYSQTIAILDIIENALKQLGSGLQDVVRTRIVVRSGDDCEEVSKAHGWVFSCVNVRPANTLLIGGIVGEGFLVEIEADAIVGCGKWGILRIGAGL</sequence>
<dbReference type="PANTHER" id="PTHR43147:SF2">
    <property type="entry name" value="NADP-DEPENDENT OXIDOREDUCTASE DOMAIN-CONTAINING PROTEIN"/>
    <property type="match status" value="1"/>
</dbReference>
<dbReference type="SUPFAM" id="SSF55298">
    <property type="entry name" value="YjgF-like"/>
    <property type="match status" value="1"/>
</dbReference>
<evidence type="ECO:0000256" key="1">
    <source>
        <dbReference type="ARBA" id="ARBA00023002"/>
    </source>
</evidence>
<dbReference type="PANTHER" id="PTHR43147">
    <property type="entry name" value="PROTEIN TAS"/>
    <property type="match status" value="1"/>
</dbReference>
<keyword evidence="1" id="KW-0560">Oxidoreductase</keyword>
<feature type="domain" description="NADP-dependent oxidoreductase" evidence="2">
    <location>
        <begin position="23"/>
        <end position="320"/>
    </location>
</feature>
<organism evidence="3 4">
    <name type="scientific">Oculimacula yallundae</name>
    <dbReference type="NCBI Taxonomy" id="86028"/>
    <lineage>
        <taxon>Eukaryota</taxon>
        <taxon>Fungi</taxon>
        <taxon>Dikarya</taxon>
        <taxon>Ascomycota</taxon>
        <taxon>Pezizomycotina</taxon>
        <taxon>Leotiomycetes</taxon>
        <taxon>Helotiales</taxon>
        <taxon>Ploettnerulaceae</taxon>
        <taxon>Oculimacula</taxon>
    </lineage>
</organism>
<name>A0ABR4C5J2_9HELO</name>
<evidence type="ECO:0000313" key="3">
    <source>
        <dbReference type="EMBL" id="KAL2064606.1"/>
    </source>
</evidence>
<dbReference type="Pfam" id="PF00248">
    <property type="entry name" value="Aldo_ket_red"/>
    <property type="match status" value="1"/>
</dbReference>
<keyword evidence="4" id="KW-1185">Reference proteome</keyword>
<gene>
    <name evidence="3" type="ORF">VTL71DRAFT_3743</name>
</gene>
<evidence type="ECO:0000313" key="4">
    <source>
        <dbReference type="Proteomes" id="UP001595075"/>
    </source>
</evidence>
<dbReference type="CDD" id="cd06154">
    <property type="entry name" value="YjgF_YER057c_UK114_like_6"/>
    <property type="match status" value="1"/>
</dbReference>
<reference evidence="3 4" key="1">
    <citation type="journal article" date="2024" name="Commun. Biol.">
        <title>Comparative genomic analysis of thermophilic fungi reveals convergent evolutionary adaptations and gene losses.</title>
        <authorList>
            <person name="Steindorff A.S."/>
            <person name="Aguilar-Pontes M.V."/>
            <person name="Robinson A.J."/>
            <person name="Andreopoulos B."/>
            <person name="LaButti K."/>
            <person name="Kuo A."/>
            <person name="Mondo S."/>
            <person name="Riley R."/>
            <person name="Otillar R."/>
            <person name="Haridas S."/>
            <person name="Lipzen A."/>
            <person name="Grimwood J."/>
            <person name="Schmutz J."/>
            <person name="Clum A."/>
            <person name="Reid I.D."/>
            <person name="Moisan M.C."/>
            <person name="Butler G."/>
            <person name="Nguyen T.T.M."/>
            <person name="Dewar K."/>
            <person name="Conant G."/>
            <person name="Drula E."/>
            <person name="Henrissat B."/>
            <person name="Hansel C."/>
            <person name="Singer S."/>
            <person name="Hutchinson M.I."/>
            <person name="de Vries R.P."/>
            <person name="Natvig D.O."/>
            <person name="Powell A.J."/>
            <person name="Tsang A."/>
            <person name="Grigoriev I.V."/>
        </authorList>
    </citation>
    <scope>NUCLEOTIDE SEQUENCE [LARGE SCALE GENOMIC DNA]</scope>
    <source>
        <strain evidence="3 4">CBS 494.80</strain>
    </source>
</reference>
<dbReference type="Proteomes" id="UP001595075">
    <property type="component" value="Unassembled WGS sequence"/>
</dbReference>
<dbReference type="InterPro" id="IPR036812">
    <property type="entry name" value="NAD(P)_OxRdtase_dom_sf"/>
</dbReference>
<dbReference type="Pfam" id="PF01042">
    <property type="entry name" value="Ribonuc_L-PSP"/>
    <property type="match status" value="1"/>
</dbReference>
<evidence type="ECO:0000259" key="2">
    <source>
        <dbReference type="Pfam" id="PF00248"/>
    </source>
</evidence>
<dbReference type="InterPro" id="IPR023210">
    <property type="entry name" value="NADP_OxRdtase_dom"/>
</dbReference>
<dbReference type="Gene3D" id="3.20.20.100">
    <property type="entry name" value="NADP-dependent oxidoreductase domain"/>
    <property type="match status" value="1"/>
</dbReference>
<accession>A0ABR4C5J2</accession>
<comment type="caution">
    <text evidence="3">The sequence shown here is derived from an EMBL/GenBank/DDBJ whole genome shotgun (WGS) entry which is preliminary data.</text>
</comment>
<dbReference type="CDD" id="cd19101">
    <property type="entry name" value="AKR_unchar"/>
    <property type="match status" value="1"/>
</dbReference>
<dbReference type="Gene3D" id="3.30.1330.40">
    <property type="entry name" value="RutC-like"/>
    <property type="match status" value="1"/>
</dbReference>
<proteinExistence type="predicted"/>
<protein>
    <recommendedName>
        <fullName evidence="2">NADP-dependent oxidoreductase domain-containing protein</fullName>
    </recommendedName>
</protein>
<dbReference type="InterPro" id="IPR035959">
    <property type="entry name" value="RutC-like_sf"/>
</dbReference>
<dbReference type="EMBL" id="JAZHXI010000013">
    <property type="protein sequence ID" value="KAL2064606.1"/>
    <property type="molecule type" value="Genomic_DNA"/>
</dbReference>
<dbReference type="InterPro" id="IPR006175">
    <property type="entry name" value="YjgF/YER057c/UK114"/>
</dbReference>
<dbReference type="SUPFAM" id="SSF51430">
    <property type="entry name" value="NAD(P)-linked oxidoreductase"/>
    <property type="match status" value="1"/>
</dbReference>